<sequence length="511" mass="55644">SRPVAGPRKPRWVRPGTFRSAERERSRGEQRGAKDVWRLPSAVIHAENESLKNENFRLQAAIQNVVCPNCGGPAILGEMSFDEQQLRIENARLKDELLFYGQLERLSCIASRYSGRQLQPLGPAPPILLPSLDLDMGIYSRHFKDPPVVSCNDIIPVPQISEQPSPFSGMLILDQDKPLVLDLAITAADHLVRMCRTNGPLWIRRDGLTTEVLDLEEHAKTFSWPMDLKRQHGEVRTEASRDSAMVIMNSITLVDAFLDSVSVKSRSRCSWQWLLASGNLASAAPFCNFCLLWCLRARLISSVTSNTIQKKVPGSLLISLSMASSMAFKRPSPGIGGGPLGVSSKICPMGIPSYPFPGGKKEYDEAVTENDENVLRQSEMKSLFLLQLDVLSSGNSLHEVAHIANGSHPRNCVSLLRVNVSTPSIACDFNSSHSVELLLQESGTHPSGGSIVVYATIDVDAVQVAMSVPSAKLNLSSVTAINNHLRNTVQQISAVLGGGAAVEPAAMAPEQ</sequence>
<dbReference type="AlphaFoldDB" id="A0A426Y585"/>
<organism evidence="8 9">
    <name type="scientific">Ensete ventricosum</name>
    <name type="common">Abyssinian banana</name>
    <name type="synonym">Musa ensete</name>
    <dbReference type="NCBI Taxonomy" id="4639"/>
    <lineage>
        <taxon>Eukaryota</taxon>
        <taxon>Viridiplantae</taxon>
        <taxon>Streptophyta</taxon>
        <taxon>Embryophyta</taxon>
        <taxon>Tracheophyta</taxon>
        <taxon>Spermatophyta</taxon>
        <taxon>Magnoliopsida</taxon>
        <taxon>Liliopsida</taxon>
        <taxon>Zingiberales</taxon>
        <taxon>Musaceae</taxon>
        <taxon>Ensete</taxon>
    </lineage>
</organism>
<keyword evidence="3" id="KW-0371">Homeobox</keyword>
<feature type="domain" description="START" evidence="7">
    <location>
        <begin position="173"/>
        <end position="273"/>
    </location>
</feature>
<reference evidence="8 9" key="1">
    <citation type="journal article" date="2014" name="Agronomy (Basel)">
        <title>A Draft Genome Sequence for Ensete ventricosum, the Drought-Tolerant Tree Against Hunger.</title>
        <authorList>
            <person name="Harrison J."/>
            <person name="Moore K.A."/>
            <person name="Paszkiewicz K."/>
            <person name="Jones T."/>
            <person name="Grant M."/>
            <person name="Ambacheew D."/>
            <person name="Muzemil S."/>
            <person name="Studholme D.J."/>
        </authorList>
    </citation>
    <scope>NUCLEOTIDE SEQUENCE [LARGE SCALE GENOMIC DNA]</scope>
</reference>
<evidence type="ECO:0000256" key="1">
    <source>
        <dbReference type="ARBA" id="ARBA00023015"/>
    </source>
</evidence>
<dbReference type="PROSITE" id="PS50848">
    <property type="entry name" value="START"/>
    <property type="match status" value="1"/>
</dbReference>
<keyword evidence="1" id="KW-0805">Transcription regulation</keyword>
<dbReference type="PANTHER" id="PTHR45654:SF11">
    <property type="entry name" value="HOMEOBOX-LEUCINE ZIPPER PROTEIN HDG5"/>
    <property type="match status" value="1"/>
</dbReference>
<dbReference type="GO" id="GO:0008289">
    <property type="term" value="F:lipid binding"/>
    <property type="evidence" value="ECO:0007669"/>
    <property type="project" value="InterPro"/>
</dbReference>
<accession>A0A426Y585</accession>
<evidence type="ECO:0000256" key="4">
    <source>
        <dbReference type="ARBA" id="ARBA00023163"/>
    </source>
</evidence>
<evidence type="ECO:0000313" key="8">
    <source>
        <dbReference type="EMBL" id="RRT46681.1"/>
    </source>
</evidence>
<proteinExistence type="predicted"/>
<keyword evidence="5" id="KW-0539">Nucleus</keyword>
<evidence type="ECO:0000259" key="7">
    <source>
        <dbReference type="PROSITE" id="PS50848"/>
    </source>
</evidence>
<evidence type="ECO:0000256" key="2">
    <source>
        <dbReference type="ARBA" id="ARBA00023125"/>
    </source>
</evidence>
<dbReference type="EMBL" id="AMZH03015032">
    <property type="protein sequence ID" value="RRT46681.1"/>
    <property type="molecule type" value="Genomic_DNA"/>
</dbReference>
<dbReference type="PANTHER" id="PTHR45654">
    <property type="entry name" value="HOMEOBOX-LEUCINE ZIPPER PROTEIN MERISTEM L1"/>
    <property type="match status" value="1"/>
</dbReference>
<dbReference type="GO" id="GO:0003677">
    <property type="term" value="F:DNA binding"/>
    <property type="evidence" value="ECO:0007669"/>
    <property type="project" value="UniProtKB-KW"/>
</dbReference>
<evidence type="ECO:0000256" key="6">
    <source>
        <dbReference type="SAM" id="MobiDB-lite"/>
    </source>
</evidence>
<dbReference type="Pfam" id="PF25797">
    <property type="entry name" value="PDF2_C"/>
    <property type="match status" value="1"/>
</dbReference>
<feature type="region of interest" description="Disordered" evidence="6">
    <location>
        <begin position="1"/>
        <end position="32"/>
    </location>
</feature>
<name>A0A426Y585_ENSVE</name>
<dbReference type="InterPro" id="IPR002913">
    <property type="entry name" value="START_lipid-bd_dom"/>
</dbReference>
<dbReference type="InterPro" id="IPR057993">
    <property type="entry name" value="HD-Zip_IV_C"/>
</dbReference>
<evidence type="ECO:0000256" key="5">
    <source>
        <dbReference type="ARBA" id="ARBA00023242"/>
    </source>
</evidence>
<feature type="compositionally biased region" description="Basic and acidic residues" evidence="6">
    <location>
        <begin position="20"/>
        <end position="32"/>
    </location>
</feature>
<protein>
    <recommendedName>
        <fullName evidence="7">START domain-containing protein</fullName>
    </recommendedName>
</protein>
<evidence type="ECO:0000256" key="3">
    <source>
        <dbReference type="ARBA" id="ARBA00023155"/>
    </source>
</evidence>
<keyword evidence="4" id="KW-0804">Transcription</keyword>
<evidence type="ECO:0000313" key="9">
    <source>
        <dbReference type="Proteomes" id="UP000287651"/>
    </source>
</evidence>
<dbReference type="InterPro" id="IPR042160">
    <property type="entry name" value="HD-Zip_IV"/>
</dbReference>
<comment type="caution">
    <text evidence="8">The sequence shown here is derived from an EMBL/GenBank/DDBJ whole genome shotgun (WGS) entry which is preliminary data.</text>
</comment>
<keyword evidence="2" id="KW-0238">DNA-binding</keyword>
<feature type="non-terminal residue" evidence="8">
    <location>
        <position position="1"/>
    </location>
</feature>
<gene>
    <name evidence="8" type="ORF">B296_00046735</name>
</gene>
<dbReference type="Proteomes" id="UP000287651">
    <property type="component" value="Unassembled WGS sequence"/>
</dbReference>